<sequence>MVDVLSTFLRENTKKLAMRKATLSSSSLSASCGMQVQLAPLMSLPALGVLSRSEHSISGGWAAPTAAHPFPECRVQPPTLHPASTLAVFAGQRCAVKRLRVVPPLCKGVTGDFGRIERHIFRRGGFLRNYVRHSAPVADAKCPRPFLASGGMADEIRTILVTGATGNVGRPLVEQLLAAGHRVRALSRDPASANLPAGAEVVAGNLTDVASLAEVFTGVAAVHLISFGDDEGELSTGPEIVSLAERAGVGKVTVLRGGVHKTRLDEAVEASGLEWTHLVPVEFMSNALEWADSVRAGGVIREPYPEAASAMVHPADIAAVAMAALTTDGHSGQEYWLTGPEALTVPEKVRVLGAALGRELRYVEQSEAEAVEQWRAAGFTAEEIGFFQQMRKDPPIDGRTVLPTVQEVTGHPARTFASWAQENAEAFR</sequence>
<dbReference type="InterPro" id="IPR051604">
    <property type="entry name" value="Ergot_Alk_Oxidoreductase"/>
</dbReference>
<evidence type="ECO:0000313" key="5">
    <source>
        <dbReference type="Proteomes" id="UP000236729"/>
    </source>
</evidence>
<organism evidence="2 5">
    <name type="scientific">Saccharopolyspora kobensis</name>
    <dbReference type="NCBI Taxonomy" id="146035"/>
    <lineage>
        <taxon>Bacteria</taxon>
        <taxon>Bacillati</taxon>
        <taxon>Actinomycetota</taxon>
        <taxon>Actinomycetes</taxon>
        <taxon>Pseudonocardiales</taxon>
        <taxon>Pseudonocardiaceae</taxon>
        <taxon>Saccharopolyspora</taxon>
    </lineage>
</organism>
<dbReference type="AlphaFoldDB" id="A0A1H5Y0J7"/>
<dbReference type="InterPro" id="IPR016040">
    <property type="entry name" value="NAD(P)-bd_dom"/>
</dbReference>
<dbReference type="InterPro" id="IPR036291">
    <property type="entry name" value="NAD(P)-bd_dom_sf"/>
</dbReference>
<name>A0A1H5Y0J7_9PSEU</name>
<dbReference type="Pfam" id="PF13460">
    <property type="entry name" value="NAD_binding_10"/>
    <property type="match status" value="1"/>
</dbReference>
<evidence type="ECO:0000313" key="3">
    <source>
        <dbReference type="EMBL" id="SFF09881.1"/>
    </source>
</evidence>
<evidence type="ECO:0000313" key="2">
    <source>
        <dbReference type="EMBL" id="SEG17197.1"/>
    </source>
</evidence>
<reference evidence="4 5" key="2">
    <citation type="submission" date="2016-10" db="EMBL/GenBank/DDBJ databases">
        <authorList>
            <person name="Varghese N."/>
            <person name="Submissions S."/>
        </authorList>
    </citation>
    <scope>NUCLEOTIDE SEQUENCE [LARGE SCALE GENOMIC DNA]</scope>
    <source>
        <strain evidence="5">ATCC 20501</strain>
        <strain evidence="3 4">CGMCC 4.3529</strain>
    </source>
</reference>
<dbReference type="Proteomes" id="UP000199690">
    <property type="component" value="Unassembled WGS sequence"/>
</dbReference>
<dbReference type="Gene3D" id="3.90.25.10">
    <property type="entry name" value="UDP-galactose 4-epimerase, domain 1"/>
    <property type="match status" value="1"/>
</dbReference>
<dbReference type="EMBL" id="FOME01000019">
    <property type="protein sequence ID" value="SFF09881.1"/>
    <property type="molecule type" value="Genomic_DNA"/>
</dbReference>
<gene>
    <name evidence="2" type="ORF">SAMN02982929_01700</name>
    <name evidence="3" type="ORF">SAMN05216506_11942</name>
</gene>
<dbReference type="Proteomes" id="UP000236729">
    <property type="component" value="Unassembled WGS sequence"/>
</dbReference>
<protein>
    <submittedName>
        <fullName evidence="2">Uncharacterized conserved protein YbjT, contains NAD(P)-binding and DUF2867 domains</fullName>
    </submittedName>
</protein>
<reference evidence="2" key="1">
    <citation type="submission" date="2016-10" db="EMBL/GenBank/DDBJ databases">
        <authorList>
            <person name="de Groot N.N."/>
        </authorList>
    </citation>
    <scope>NUCLEOTIDE SEQUENCE [LARGE SCALE GENOMIC DNA]</scope>
    <source>
        <strain evidence="2">ATCC 20501</strain>
    </source>
</reference>
<dbReference type="PANTHER" id="PTHR43162:SF1">
    <property type="entry name" value="PRESTALK A DIFFERENTIATION PROTEIN A"/>
    <property type="match status" value="1"/>
</dbReference>
<evidence type="ECO:0000259" key="1">
    <source>
        <dbReference type="Pfam" id="PF13460"/>
    </source>
</evidence>
<feature type="domain" description="NAD(P)-binding" evidence="1">
    <location>
        <begin position="163"/>
        <end position="327"/>
    </location>
</feature>
<dbReference type="SMR" id="A0A1H5Y0J7"/>
<dbReference type="EMBL" id="FNVB01000002">
    <property type="protein sequence ID" value="SEG17197.1"/>
    <property type="molecule type" value="Genomic_DNA"/>
</dbReference>
<keyword evidence="4" id="KW-1185">Reference proteome</keyword>
<dbReference type="SUPFAM" id="SSF51735">
    <property type="entry name" value="NAD(P)-binding Rossmann-fold domains"/>
    <property type="match status" value="1"/>
</dbReference>
<dbReference type="PANTHER" id="PTHR43162">
    <property type="match status" value="1"/>
</dbReference>
<proteinExistence type="predicted"/>
<accession>A0A1I2FZM8</accession>
<dbReference type="Gene3D" id="3.40.50.720">
    <property type="entry name" value="NAD(P)-binding Rossmann-like Domain"/>
    <property type="match status" value="1"/>
</dbReference>
<evidence type="ECO:0000313" key="4">
    <source>
        <dbReference type="Proteomes" id="UP000199690"/>
    </source>
</evidence>
<accession>A0A1H5Y0J7</accession>